<feature type="signal peptide" evidence="1">
    <location>
        <begin position="1"/>
        <end position="20"/>
    </location>
</feature>
<reference evidence="3 4" key="1">
    <citation type="submission" date="2016-10" db="EMBL/GenBank/DDBJ databases">
        <authorList>
            <person name="de Groot N.N."/>
        </authorList>
    </citation>
    <scope>NUCLEOTIDE SEQUENCE [LARGE SCALE GENOMIC DNA]</scope>
    <source>
        <strain evidence="3 4">DSM 23042</strain>
    </source>
</reference>
<evidence type="ECO:0000256" key="1">
    <source>
        <dbReference type="SAM" id="SignalP"/>
    </source>
</evidence>
<dbReference type="Pfam" id="PF01738">
    <property type="entry name" value="DLH"/>
    <property type="match status" value="1"/>
</dbReference>
<dbReference type="STRING" id="641238.SAMN04490244_101504"/>
<dbReference type="InterPro" id="IPR050261">
    <property type="entry name" value="FrsA_esterase"/>
</dbReference>
<feature type="chain" id="PRO_5011509065" evidence="1">
    <location>
        <begin position="21"/>
        <end position="250"/>
    </location>
</feature>
<evidence type="ECO:0000313" key="4">
    <source>
        <dbReference type="Proteomes" id="UP000198885"/>
    </source>
</evidence>
<dbReference type="InterPro" id="IPR002925">
    <property type="entry name" value="Dienelactn_hydro"/>
</dbReference>
<proteinExistence type="predicted"/>
<keyword evidence="3" id="KW-0378">Hydrolase</keyword>
<name>A0A1H9QA15_9RHOB</name>
<dbReference type="EMBL" id="FOGU01000001">
    <property type="protein sequence ID" value="SER56709.1"/>
    <property type="molecule type" value="Genomic_DNA"/>
</dbReference>
<dbReference type="OrthoDB" id="9787933at2"/>
<feature type="domain" description="Dienelactone hydrolase" evidence="2">
    <location>
        <begin position="36"/>
        <end position="249"/>
    </location>
</feature>
<dbReference type="SUPFAM" id="SSF53474">
    <property type="entry name" value="alpha/beta-Hydrolases"/>
    <property type="match status" value="1"/>
</dbReference>
<organism evidence="3 4">
    <name type="scientific">Tranquillimonas rosea</name>
    <dbReference type="NCBI Taxonomy" id="641238"/>
    <lineage>
        <taxon>Bacteria</taxon>
        <taxon>Pseudomonadati</taxon>
        <taxon>Pseudomonadota</taxon>
        <taxon>Alphaproteobacteria</taxon>
        <taxon>Rhodobacterales</taxon>
        <taxon>Roseobacteraceae</taxon>
        <taxon>Tranquillimonas</taxon>
    </lineage>
</organism>
<dbReference type="GO" id="GO:0016787">
    <property type="term" value="F:hydrolase activity"/>
    <property type="evidence" value="ECO:0007669"/>
    <property type="project" value="UniProtKB-KW"/>
</dbReference>
<sequence>MRLRFSLALAALGGATAAQAEITGNYHEYTVGDRTFEGYVATNTALDEPRGTVLIVHDWDGMTEYEERRADMLAALGYTAFAIDVYGADTDPQTTEENRSLSGALYEDRETFRERLMGSIEEAGNIPGASDDMVLMGYCFGGAAALEALRAGAELDGFATFHGGLETPEGQDYSAAEGPVMVFHGSADPVSGMEAMAGLLNNLQEAGIEHGAEVFGGARHSFTVWGSDDYDLEADQAAWRGFQEFLEEAL</sequence>
<dbReference type="AlphaFoldDB" id="A0A1H9QA15"/>
<evidence type="ECO:0000259" key="2">
    <source>
        <dbReference type="Pfam" id="PF01738"/>
    </source>
</evidence>
<protein>
    <submittedName>
        <fullName evidence="3">Dienelactone hydrolase</fullName>
    </submittedName>
</protein>
<keyword evidence="4" id="KW-1185">Reference proteome</keyword>
<evidence type="ECO:0000313" key="3">
    <source>
        <dbReference type="EMBL" id="SER56709.1"/>
    </source>
</evidence>
<accession>A0A1H9QA15</accession>
<dbReference type="InterPro" id="IPR029058">
    <property type="entry name" value="AB_hydrolase_fold"/>
</dbReference>
<dbReference type="RefSeq" id="WP_092687805.1">
    <property type="nucleotide sequence ID" value="NZ_FOGU01000001.1"/>
</dbReference>
<dbReference type="Proteomes" id="UP000198885">
    <property type="component" value="Unassembled WGS sequence"/>
</dbReference>
<dbReference type="PANTHER" id="PTHR22946:SF0">
    <property type="entry name" value="DIENELACTONE HYDROLASE DOMAIN-CONTAINING PROTEIN"/>
    <property type="match status" value="1"/>
</dbReference>
<keyword evidence="1" id="KW-0732">Signal</keyword>
<dbReference type="Gene3D" id="3.40.50.1820">
    <property type="entry name" value="alpha/beta hydrolase"/>
    <property type="match status" value="1"/>
</dbReference>
<gene>
    <name evidence="3" type="ORF">SAMN04490244_101504</name>
</gene>
<dbReference type="PANTHER" id="PTHR22946">
    <property type="entry name" value="DIENELACTONE HYDROLASE DOMAIN-CONTAINING PROTEIN-RELATED"/>
    <property type="match status" value="1"/>
</dbReference>